<keyword evidence="7" id="KW-0274">FAD</keyword>
<dbReference type="Gene3D" id="3.10.520.10">
    <property type="entry name" value="ApbE-like domains"/>
    <property type="match status" value="1"/>
</dbReference>
<comment type="caution">
    <text evidence="11">The sequence shown here is derived from an EMBL/GenBank/DDBJ whole genome shotgun (WGS) entry which is preliminary data.</text>
</comment>
<dbReference type="InterPro" id="IPR003374">
    <property type="entry name" value="ApbE-like_sf"/>
</dbReference>
<dbReference type="GO" id="GO:0046872">
    <property type="term" value="F:metal ion binding"/>
    <property type="evidence" value="ECO:0007669"/>
    <property type="project" value="UniProtKB-KW"/>
</dbReference>
<protein>
    <recommendedName>
        <fullName evidence="3">FAD:protein FMN transferase</fullName>
        <ecNumber evidence="2">2.7.1.180</ecNumber>
    </recommendedName>
    <alternativeName>
        <fullName evidence="9">Flavin transferase</fullName>
    </alternativeName>
</protein>
<evidence type="ECO:0000313" key="11">
    <source>
        <dbReference type="EMBL" id="TDV57205.1"/>
    </source>
</evidence>
<comment type="catalytic activity">
    <reaction evidence="10">
        <text>L-threonyl-[protein] + FAD = FMN-L-threonyl-[protein] + AMP + H(+)</text>
        <dbReference type="Rhea" id="RHEA:36847"/>
        <dbReference type="Rhea" id="RHEA-COMP:11060"/>
        <dbReference type="Rhea" id="RHEA-COMP:11061"/>
        <dbReference type="ChEBI" id="CHEBI:15378"/>
        <dbReference type="ChEBI" id="CHEBI:30013"/>
        <dbReference type="ChEBI" id="CHEBI:57692"/>
        <dbReference type="ChEBI" id="CHEBI:74257"/>
        <dbReference type="ChEBI" id="CHEBI:456215"/>
        <dbReference type="EC" id="2.7.1.180"/>
    </reaction>
</comment>
<name>A0A4R7W4R8_9PSEU</name>
<evidence type="ECO:0000256" key="10">
    <source>
        <dbReference type="ARBA" id="ARBA00048540"/>
    </source>
</evidence>
<dbReference type="EC" id="2.7.1.180" evidence="2"/>
<evidence type="ECO:0000256" key="2">
    <source>
        <dbReference type="ARBA" id="ARBA00011955"/>
    </source>
</evidence>
<keyword evidence="8" id="KW-0460">Magnesium</keyword>
<keyword evidence="12" id="KW-1185">Reference proteome</keyword>
<keyword evidence="4" id="KW-0285">Flavoprotein</keyword>
<evidence type="ECO:0000313" key="12">
    <source>
        <dbReference type="Proteomes" id="UP000294927"/>
    </source>
</evidence>
<dbReference type="InterPro" id="IPR024932">
    <property type="entry name" value="ApbE"/>
</dbReference>
<evidence type="ECO:0000256" key="9">
    <source>
        <dbReference type="ARBA" id="ARBA00031306"/>
    </source>
</evidence>
<evidence type="ECO:0000256" key="8">
    <source>
        <dbReference type="ARBA" id="ARBA00022842"/>
    </source>
</evidence>
<dbReference type="PANTHER" id="PTHR30040:SF2">
    <property type="entry name" value="FAD:PROTEIN FMN TRANSFERASE"/>
    <property type="match status" value="1"/>
</dbReference>
<dbReference type="Proteomes" id="UP000294927">
    <property type="component" value="Unassembled WGS sequence"/>
</dbReference>
<evidence type="ECO:0000256" key="4">
    <source>
        <dbReference type="ARBA" id="ARBA00022630"/>
    </source>
</evidence>
<dbReference type="Pfam" id="PF02424">
    <property type="entry name" value="ApbE"/>
    <property type="match status" value="1"/>
</dbReference>
<dbReference type="PANTHER" id="PTHR30040">
    <property type="entry name" value="THIAMINE BIOSYNTHESIS LIPOPROTEIN APBE"/>
    <property type="match status" value="1"/>
</dbReference>
<dbReference type="AlphaFoldDB" id="A0A4R7W4R8"/>
<keyword evidence="5" id="KW-0808">Transferase</keyword>
<sequence length="292" mass="30505">MATARWRVWSTSASVVVTEADALAPARELVEAELAAVDAACSRFREDSELARAEREGGPVTVSPLLAELVGAALAAATRSGGDVDPTLGADLARLGYDRDIAEVRDGPAVRTRVGRTTSWRDVGLAGRTLTVPPGTRLDLGATAKALTADRCARLVADRLGTGVLVELGGDIATAGPAPHWRIHVRDRPTDPETTVRVTPGTAMATSSTTSRSWRRGGLLLHHVLDPRTGMPSNRVWRSVTVAADTCVVANTHSTASLVRGADAVGALSRAGVAARLVDRAGRVHVLGGWPS</sequence>
<gene>
    <name evidence="11" type="ORF">CLV71_10176</name>
</gene>
<evidence type="ECO:0000256" key="6">
    <source>
        <dbReference type="ARBA" id="ARBA00022723"/>
    </source>
</evidence>
<dbReference type="RefSeq" id="WP_133900531.1">
    <property type="nucleotide sequence ID" value="NZ_SOCP01000001.1"/>
</dbReference>
<evidence type="ECO:0000256" key="5">
    <source>
        <dbReference type="ARBA" id="ARBA00022679"/>
    </source>
</evidence>
<reference evidence="11 12" key="1">
    <citation type="submission" date="2019-03" db="EMBL/GenBank/DDBJ databases">
        <title>Genomic Encyclopedia of Archaeal and Bacterial Type Strains, Phase II (KMG-II): from individual species to whole genera.</title>
        <authorList>
            <person name="Goeker M."/>
        </authorList>
    </citation>
    <scope>NUCLEOTIDE SEQUENCE [LARGE SCALE GENOMIC DNA]</scope>
    <source>
        <strain evidence="11 12">DSM 45499</strain>
    </source>
</reference>
<evidence type="ECO:0000256" key="1">
    <source>
        <dbReference type="ARBA" id="ARBA00001946"/>
    </source>
</evidence>
<proteinExistence type="predicted"/>
<comment type="cofactor">
    <cofactor evidence="1">
        <name>Mg(2+)</name>
        <dbReference type="ChEBI" id="CHEBI:18420"/>
    </cofactor>
</comment>
<keyword evidence="11" id="KW-0449">Lipoprotein</keyword>
<dbReference type="EMBL" id="SOCP01000001">
    <property type="protein sequence ID" value="TDV57205.1"/>
    <property type="molecule type" value="Genomic_DNA"/>
</dbReference>
<accession>A0A4R7W4R8</accession>
<dbReference type="GO" id="GO:0016740">
    <property type="term" value="F:transferase activity"/>
    <property type="evidence" value="ECO:0007669"/>
    <property type="project" value="UniProtKB-KW"/>
</dbReference>
<evidence type="ECO:0000256" key="7">
    <source>
        <dbReference type="ARBA" id="ARBA00022827"/>
    </source>
</evidence>
<organism evidence="11 12">
    <name type="scientific">Actinophytocola oryzae</name>
    <dbReference type="NCBI Taxonomy" id="502181"/>
    <lineage>
        <taxon>Bacteria</taxon>
        <taxon>Bacillati</taxon>
        <taxon>Actinomycetota</taxon>
        <taxon>Actinomycetes</taxon>
        <taxon>Pseudonocardiales</taxon>
        <taxon>Pseudonocardiaceae</taxon>
    </lineage>
</organism>
<dbReference type="OrthoDB" id="9778595at2"/>
<dbReference type="SUPFAM" id="SSF143631">
    <property type="entry name" value="ApbE-like"/>
    <property type="match status" value="1"/>
</dbReference>
<keyword evidence="6" id="KW-0479">Metal-binding</keyword>
<evidence type="ECO:0000256" key="3">
    <source>
        <dbReference type="ARBA" id="ARBA00016337"/>
    </source>
</evidence>